<dbReference type="SUPFAM" id="SSF53474">
    <property type="entry name" value="alpha/beta-Hydrolases"/>
    <property type="match status" value="1"/>
</dbReference>
<proteinExistence type="inferred from homology"/>
<keyword evidence="3" id="KW-0150">Chloroplast</keyword>
<reference evidence="11" key="1">
    <citation type="journal article" date="2021" name="J. Hered.">
        <title>Genome Assembly of Salicaceae Populus deltoides (Eastern Cottonwood) I-69 Based on Nanopore Sequencing and Hi-C Technologies.</title>
        <authorList>
            <person name="Bai S."/>
            <person name="Wu H."/>
            <person name="Zhang J."/>
            <person name="Pan Z."/>
            <person name="Zhao W."/>
            <person name="Li Z."/>
            <person name="Tong C."/>
        </authorList>
    </citation>
    <scope>NUCLEOTIDE SEQUENCE</scope>
    <source>
        <tissue evidence="11">Leaf</tissue>
    </source>
</reference>
<evidence type="ECO:0000256" key="7">
    <source>
        <dbReference type="ARBA" id="ARBA00022963"/>
    </source>
</evidence>
<evidence type="ECO:0000256" key="6">
    <source>
        <dbReference type="ARBA" id="ARBA00022946"/>
    </source>
</evidence>
<dbReference type="FunFam" id="3.40.50.1820:FF:000065">
    <property type="entry name" value="Phospholipase A1-II 3"/>
    <property type="match status" value="1"/>
</dbReference>
<dbReference type="InterPro" id="IPR002921">
    <property type="entry name" value="Fungal_lipase-type"/>
</dbReference>
<dbReference type="Pfam" id="PF01764">
    <property type="entry name" value="Lipase_3"/>
    <property type="match status" value="1"/>
</dbReference>
<dbReference type="GO" id="GO:0008970">
    <property type="term" value="F:phospholipase A1 activity"/>
    <property type="evidence" value="ECO:0007669"/>
    <property type="project" value="UniProtKB-ARBA"/>
</dbReference>
<gene>
    <name evidence="11" type="ORF">H0E87_017719</name>
</gene>
<evidence type="ECO:0000256" key="4">
    <source>
        <dbReference type="ARBA" id="ARBA00022640"/>
    </source>
</evidence>
<evidence type="ECO:0000256" key="1">
    <source>
        <dbReference type="ARBA" id="ARBA00004229"/>
    </source>
</evidence>
<organism evidence="11 12">
    <name type="scientific">Populus deltoides</name>
    <name type="common">Eastern poplar</name>
    <name type="synonym">Eastern cottonwood</name>
    <dbReference type="NCBI Taxonomy" id="3696"/>
    <lineage>
        <taxon>Eukaryota</taxon>
        <taxon>Viridiplantae</taxon>
        <taxon>Streptophyta</taxon>
        <taxon>Embryophyta</taxon>
        <taxon>Tracheophyta</taxon>
        <taxon>Spermatophyta</taxon>
        <taxon>Magnoliopsida</taxon>
        <taxon>eudicotyledons</taxon>
        <taxon>Gunneridae</taxon>
        <taxon>Pentapetalae</taxon>
        <taxon>rosids</taxon>
        <taxon>fabids</taxon>
        <taxon>Malpighiales</taxon>
        <taxon>Salicaceae</taxon>
        <taxon>Saliceae</taxon>
        <taxon>Populus</taxon>
    </lineage>
</organism>
<keyword evidence="6" id="KW-0809">Transit peptide</keyword>
<evidence type="ECO:0000256" key="9">
    <source>
        <dbReference type="SAM" id="MobiDB-lite"/>
    </source>
</evidence>
<accession>A0A8T2Y1C9</accession>
<comment type="similarity">
    <text evidence="2">Belongs to the AB hydrolase superfamily. Lipase family.</text>
</comment>
<protein>
    <recommendedName>
        <fullName evidence="10">Fungal lipase-type domain-containing protein</fullName>
    </recommendedName>
</protein>
<dbReference type="CDD" id="cd00519">
    <property type="entry name" value="Lipase_3"/>
    <property type="match status" value="1"/>
</dbReference>
<dbReference type="GO" id="GO:0009507">
    <property type="term" value="C:chloroplast"/>
    <property type="evidence" value="ECO:0007669"/>
    <property type="project" value="UniProtKB-SubCell"/>
</dbReference>
<feature type="region of interest" description="Disordered" evidence="9">
    <location>
        <begin position="63"/>
        <end position="87"/>
    </location>
</feature>
<keyword evidence="4" id="KW-0934">Plastid</keyword>
<keyword evidence="5" id="KW-0378">Hydrolase</keyword>
<feature type="compositionally biased region" description="Basic residues" evidence="9">
    <location>
        <begin position="76"/>
        <end position="86"/>
    </location>
</feature>
<comment type="caution">
    <text evidence="11">The sequence shown here is derived from an EMBL/GenBank/DDBJ whole genome shotgun (WGS) entry which is preliminary data.</text>
</comment>
<dbReference type="GO" id="GO:0016042">
    <property type="term" value="P:lipid catabolic process"/>
    <property type="evidence" value="ECO:0007669"/>
    <property type="project" value="UniProtKB-KW"/>
</dbReference>
<evidence type="ECO:0000256" key="5">
    <source>
        <dbReference type="ARBA" id="ARBA00022801"/>
    </source>
</evidence>
<dbReference type="EMBL" id="JACEGQ020000009">
    <property type="protein sequence ID" value="KAH8498903.1"/>
    <property type="molecule type" value="Genomic_DNA"/>
</dbReference>
<dbReference type="PANTHER" id="PTHR31403">
    <property type="entry name" value="PHOSPHOLIPASE A1-IBETA2, CHLOROPLASTIC"/>
    <property type="match status" value="1"/>
</dbReference>
<keyword evidence="12" id="KW-1185">Reference proteome</keyword>
<keyword evidence="7" id="KW-0442">Lipid degradation</keyword>
<name>A0A8T2Y1C9_POPDE</name>
<evidence type="ECO:0000313" key="12">
    <source>
        <dbReference type="Proteomes" id="UP000807159"/>
    </source>
</evidence>
<dbReference type="AlphaFoldDB" id="A0A8T2Y1C9"/>
<keyword evidence="8" id="KW-0443">Lipid metabolism</keyword>
<comment type="subcellular location">
    <subcellularLocation>
        <location evidence="1">Plastid</location>
        <location evidence="1">Chloroplast</location>
    </subcellularLocation>
</comment>
<feature type="domain" description="Fungal lipase-type" evidence="10">
    <location>
        <begin position="246"/>
        <end position="391"/>
    </location>
</feature>
<dbReference type="InterPro" id="IPR029058">
    <property type="entry name" value="AB_hydrolase_fold"/>
</dbReference>
<evidence type="ECO:0000256" key="3">
    <source>
        <dbReference type="ARBA" id="ARBA00022528"/>
    </source>
</evidence>
<dbReference type="Proteomes" id="UP000807159">
    <property type="component" value="Chromosome 9"/>
</dbReference>
<evidence type="ECO:0000256" key="8">
    <source>
        <dbReference type="ARBA" id="ARBA00023098"/>
    </source>
</evidence>
<dbReference type="GO" id="GO:0047714">
    <property type="term" value="F:galactolipase activity"/>
    <property type="evidence" value="ECO:0007669"/>
    <property type="project" value="UniProtKB-ARBA"/>
</dbReference>
<evidence type="ECO:0000313" key="11">
    <source>
        <dbReference type="EMBL" id="KAH8498903.1"/>
    </source>
</evidence>
<dbReference type="PANTHER" id="PTHR31403:SF13">
    <property type="entry name" value="ALPHA_BETA-HYDROLASES SUPERFAMILY PROTEIN"/>
    <property type="match status" value="1"/>
</dbReference>
<evidence type="ECO:0000256" key="2">
    <source>
        <dbReference type="ARBA" id="ARBA00010701"/>
    </source>
</evidence>
<evidence type="ECO:0000259" key="10">
    <source>
        <dbReference type="Pfam" id="PF01764"/>
    </source>
</evidence>
<sequence length="526" mass="60561">MEMSPFRQVTTEETRSRKTRRAWKLKLNITWHAIKKAVSYNVKKRLHLHLHVSCARSMRRLSTNQTHQELAVKPHQASKPKQKARNPSKTLASLLHVPYTALDFVDRGDHMTPTLSPKQSISAVWKEIHGSSNWETLLDPLDPSLRREILKYGEFVQGTYDAFDFDPLSDFCGSCRYNRRKFFETLGLTKHGYKVKKYIYALSHVDVPEWLKRSYTTWSKDSNWMGYVAVSRREESQRIGRRDIMVAWRGTVSPSEWFKDLTTSLEHIDNTNVKVQEGFLSVYKSKDELTRYNKLSASEQVMQEVMRLVNFYRGKGEEVSLTVTGHSLGGALALLNAYEAATAIPDLFVSVISFGAPRVGNIAFKEKLNELGVKTLRVVVKQDIVPKLPGLLNKMLNKFHGLTGKLNWVYRHVGTQLKLDAFMSPYLKPESDLSGSHNLELYLHLIDGFFSKKSKYRWNARRDLALVNKGSDMLIEDLKIPEFWYQFPYKGLVLNQYGRWVKPGRLPEDIPSPLSIDTPPKHGRQS</sequence>
<dbReference type="Gene3D" id="3.40.50.1820">
    <property type="entry name" value="alpha/beta hydrolase"/>
    <property type="match status" value="1"/>
</dbReference>